<organism evidence="4">
    <name type="scientific">Eremomyces bilateralis CBS 781.70</name>
    <dbReference type="NCBI Taxonomy" id="1392243"/>
    <lineage>
        <taxon>Eukaryota</taxon>
        <taxon>Fungi</taxon>
        <taxon>Dikarya</taxon>
        <taxon>Ascomycota</taxon>
        <taxon>Pezizomycotina</taxon>
        <taxon>Dothideomycetes</taxon>
        <taxon>Dothideomycetes incertae sedis</taxon>
        <taxon>Eremomycetales</taxon>
        <taxon>Eremomycetaceae</taxon>
        <taxon>Eremomyces</taxon>
    </lineage>
</organism>
<dbReference type="AlphaFoldDB" id="A0A6G1G9R0"/>
<protein>
    <recommendedName>
        <fullName evidence="7">Mid2 domain-containing protein</fullName>
    </recommendedName>
</protein>
<name>A0A6G1G9R0_9PEZI</name>
<proteinExistence type="predicted"/>
<evidence type="ECO:0000256" key="3">
    <source>
        <dbReference type="SAM" id="SignalP"/>
    </source>
</evidence>
<evidence type="ECO:0008006" key="7">
    <source>
        <dbReference type="Google" id="ProtNLM"/>
    </source>
</evidence>
<keyword evidence="2" id="KW-0812">Transmembrane</keyword>
<dbReference type="RefSeq" id="XP_033536307.1">
    <property type="nucleotide sequence ID" value="XM_033678025.1"/>
</dbReference>
<dbReference type="EMBL" id="ML975153">
    <property type="protein sequence ID" value="KAF1814676.1"/>
    <property type="molecule type" value="Genomic_DNA"/>
</dbReference>
<dbReference type="Proteomes" id="UP000504638">
    <property type="component" value="Unplaced"/>
</dbReference>
<feature type="compositionally biased region" description="Basic and acidic residues" evidence="1">
    <location>
        <begin position="227"/>
        <end position="236"/>
    </location>
</feature>
<feature type="region of interest" description="Disordered" evidence="1">
    <location>
        <begin position="216"/>
        <end position="255"/>
    </location>
</feature>
<gene>
    <name evidence="4 6" type="ORF">P152DRAFT_448002</name>
</gene>
<feature type="chain" id="PRO_5044631956" description="Mid2 domain-containing protein" evidence="3">
    <location>
        <begin position="20"/>
        <end position="255"/>
    </location>
</feature>
<keyword evidence="2" id="KW-1133">Transmembrane helix</keyword>
<feature type="compositionally biased region" description="Polar residues" evidence="1">
    <location>
        <begin position="238"/>
        <end position="255"/>
    </location>
</feature>
<keyword evidence="2" id="KW-0472">Membrane</keyword>
<evidence type="ECO:0000313" key="6">
    <source>
        <dbReference type="RefSeq" id="XP_033536307.1"/>
    </source>
</evidence>
<sequence length="255" mass="25722">MRLATWASTAFLLVASTMAQEEPDPVVREAMAKRQISLNTGATILPVPDPTSSPTSSPAPPPSTSSPDPPSSTSIVDPPPPSSTSSSVAPPSSTSSPRPSSTSASFSAPESSTFTSALVTSIPVAFTTTIITIDDSGVTRTSEMISSTLAASTTGFATVTGAPAVNSGDGAEPSSGLSSDKKKIIGGVVGGVGGAILLGGIAIVAWRLWGKKKQRWDEDEVWTTGRAEGDESRKPESSGATVTSGGVKSNPAANF</sequence>
<feature type="region of interest" description="Disordered" evidence="1">
    <location>
        <begin position="38"/>
        <end position="110"/>
    </location>
</feature>
<evidence type="ECO:0000313" key="4">
    <source>
        <dbReference type="EMBL" id="KAF1814676.1"/>
    </source>
</evidence>
<reference evidence="4 6" key="1">
    <citation type="submission" date="2020-01" db="EMBL/GenBank/DDBJ databases">
        <authorList>
            <consortium name="DOE Joint Genome Institute"/>
            <person name="Haridas S."/>
            <person name="Albert R."/>
            <person name="Binder M."/>
            <person name="Bloem J."/>
            <person name="Labutti K."/>
            <person name="Salamov A."/>
            <person name="Andreopoulos B."/>
            <person name="Baker S.E."/>
            <person name="Barry K."/>
            <person name="Bills G."/>
            <person name="Bluhm B.H."/>
            <person name="Cannon C."/>
            <person name="Castanera R."/>
            <person name="Culley D.E."/>
            <person name="Daum C."/>
            <person name="Ezra D."/>
            <person name="Gonzalez J.B."/>
            <person name="Henrissat B."/>
            <person name="Kuo A."/>
            <person name="Liang C."/>
            <person name="Lipzen A."/>
            <person name="Lutzoni F."/>
            <person name="Magnuson J."/>
            <person name="Mondo S."/>
            <person name="Nolan M."/>
            <person name="Ohm R."/>
            <person name="Pangilinan J."/>
            <person name="Park H.-J."/>
            <person name="Ramirez L."/>
            <person name="Alfaro M."/>
            <person name="Sun H."/>
            <person name="Tritt A."/>
            <person name="Yoshinaga Y."/>
            <person name="Zwiers L.-H."/>
            <person name="Turgeon B.G."/>
            <person name="Goodwin S.B."/>
            <person name="Spatafora J.W."/>
            <person name="Crous P.W."/>
            <person name="Grigoriev I.V."/>
        </authorList>
    </citation>
    <scope>NUCLEOTIDE SEQUENCE</scope>
    <source>
        <strain evidence="4 6">CBS 781.70</strain>
    </source>
</reference>
<evidence type="ECO:0000256" key="2">
    <source>
        <dbReference type="SAM" id="Phobius"/>
    </source>
</evidence>
<evidence type="ECO:0000256" key="1">
    <source>
        <dbReference type="SAM" id="MobiDB-lite"/>
    </source>
</evidence>
<feature type="transmembrane region" description="Helical" evidence="2">
    <location>
        <begin position="184"/>
        <end position="206"/>
    </location>
</feature>
<feature type="signal peptide" evidence="3">
    <location>
        <begin position="1"/>
        <end position="19"/>
    </location>
</feature>
<evidence type="ECO:0000313" key="5">
    <source>
        <dbReference type="Proteomes" id="UP000504638"/>
    </source>
</evidence>
<reference evidence="6" key="3">
    <citation type="submission" date="2025-04" db="UniProtKB">
        <authorList>
            <consortium name="RefSeq"/>
        </authorList>
    </citation>
    <scope>IDENTIFICATION</scope>
    <source>
        <strain evidence="6">CBS 781.70</strain>
    </source>
</reference>
<feature type="compositionally biased region" description="Pro residues" evidence="1">
    <location>
        <begin position="47"/>
        <end position="70"/>
    </location>
</feature>
<keyword evidence="3" id="KW-0732">Signal</keyword>
<feature type="compositionally biased region" description="Low complexity" evidence="1">
    <location>
        <begin position="83"/>
        <end position="110"/>
    </location>
</feature>
<keyword evidence="5" id="KW-1185">Reference proteome</keyword>
<reference evidence="6" key="2">
    <citation type="submission" date="2020-04" db="EMBL/GenBank/DDBJ databases">
        <authorList>
            <consortium name="NCBI Genome Project"/>
        </authorList>
    </citation>
    <scope>NUCLEOTIDE SEQUENCE</scope>
    <source>
        <strain evidence="6">CBS 781.70</strain>
    </source>
</reference>
<dbReference type="GeneID" id="54418595"/>
<accession>A0A6G1G9R0</accession>